<protein>
    <submittedName>
        <fullName evidence="10">Ribose import permease protein RbsC</fullName>
    </submittedName>
</protein>
<feature type="transmembrane region" description="Helical" evidence="9">
    <location>
        <begin position="137"/>
        <end position="158"/>
    </location>
</feature>
<evidence type="ECO:0000256" key="8">
    <source>
        <dbReference type="SAM" id="MobiDB-lite"/>
    </source>
</evidence>
<feature type="transmembrane region" description="Helical" evidence="9">
    <location>
        <begin position="174"/>
        <end position="192"/>
    </location>
</feature>
<evidence type="ECO:0000256" key="4">
    <source>
        <dbReference type="ARBA" id="ARBA00022519"/>
    </source>
</evidence>
<sequence>MNSRIQPRIDSSIDSPIDSSVDSSIKQTMSTPNVVEIAPSAEPRGLRMRLARNPEWFTVALIVVTCLIVGAINPRFFQFATLFDLLHSATTMSLFALGTLVVLASGGIDVSFTAIAALTMYGITKAVFAWWPDAPFALILVTGALGGVVLGVVNGLLVHRLKAPSLIVTIGTQYLYRGLLLTFIGTTFFMNIPHSMDHFGRIPLFFYHTADGLRAVLPASVLALVAAALVTWWLLNRTMMGRGVYAMGGSLAIAERLGYNLRAIHLFVFGYTGMLAGIAGILHVSNNRLANPFDLVGSELDVIAAVILGGARITGGTGTVVGTLLGVVLVTLIKSVLILVGVPSTWQKVIIGAFILLAGTLFALQRKS</sequence>
<feature type="transmembrane region" description="Helical" evidence="9">
    <location>
        <begin position="212"/>
        <end position="235"/>
    </location>
</feature>
<dbReference type="Pfam" id="PF02653">
    <property type="entry name" value="BPD_transp_2"/>
    <property type="match status" value="1"/>
</dbReference>
<evidence type="ECO:0000256" key="6">
    <source>
        <dbReference type="ARBA" id="ARBA00022989"/>
    </source>
</evidence>
<feature type="transmembrane region" description="Helical" evidence="9">
    <location>
        <begin position="56"/>
        <end position="73"/>
    </location>
</feature>
<dbReference type="AlphaFoldDB" id="A0A6J5BXX1"/>
<feature type="transmembrane region" description="Helical" evidence="9">
    <location>
        <begin position="263"/>
        <end position="283"/>
    </location>
</feature>
<evidence type="ECO:0000313" key="11">
    <source>
        <dbReference type="Proteomes" id="UP000494249"/>
    </source>
</evidence>
<dbReference type="GO" id="GO:0022857">
    <property type="term" value="F:transmembrane transporter activity"/>
    <property type="evidence" value="ECO:0007669"/>
    <property type="project" value="InterPro"/>
</dbReference>
<keyword evidence="6 9" id="KW-1133">Transmembrane helix</keyword>
<evidence type="ECO:0000313" key="10">
    <source>
        <dbReference type="EMBL" id="CAB3721282.1"/>
    </source>
</evidence>
<evidence type="ECO:0000256" key="3">
    <source>
        <dbReference type="ARBA" id="ARBA00022475"/>
    </source>
</evidence>
<feature type="transmembrane region" description="Helical" evidence="9">
    <location>
        <begin position="85"/>
        <end position="103"/>
    </location>
</feature>
<dbReference type="CDD" id="cd06579">
    <property type="entry name" value="TM_PBP1_transp_AraH_like"/>
    <property type="match status" value="1"/>
</dbReference>
<dbReference type="PANTHER" id="PTHR32196">
    <property type="entry name" value="ABC TRANSPORTER PERMEASE PROTEIN YPHD-RELATED-RELATED"/>
    <property type="match status" value="1"/>
</dbReference>
<keyword evidence="2" id="KW-0813">Transport</keyword>
<dbReference type="RefSeq" id="WP_035484342.1">
    <property type="nucleotide sequence ID" value="NZ_CADFGL010000027.1"/>
</dbReference>
<name>A0A6J5BXX1_9BURK</name>
<accession>A0A6J5BXX1</accession>
<dbReference type="GO" id="GO:0005886">
    <property type="term" value="C:plasma membrane"/>
    <property type="evidence" value="ECO:0007669"/>
    <property type="project" value="UniProtKB-SubCell"/>
</dbReference>
<dbReference type="EMBL" id="CADIKB010000029">
    <property type="protein sequence ID" value="CAB3721282.1"/>
    <property type="molecule type" value="Genomic_DNA"/>
</dbReference>
<keyword evidence="3" id="KW-1003">Cell membrane</keyword>
<evidence type="ECO:0000256" key="9">
    <source>
        <dbReference type="SAM" id="Phobius"/>
    </source>
</evidence>
<proteinExistence type="predicted"/>
<keyword evidence="7 9" id="KW-0472">Membrane</keyword>
<dbReference type="PANTHER" id="PTHR32196:SF21">
    <property type="entry name" value="ABC TRANSPORTER PERMEASE PROTEIN YPHD-RELATED"/>
    <property type="match status" value="1"/>
</dbReference>
<reference evidence="10 11" key="1">
    <citation type="submission" date="2020-04" db="EMBL/GenBank/DDBJ databases">
        <authorList>
            <person name="De Canck E."/>
        </authorList>
    </citation>
    <scope>NUCLEOTIDE SEQUENCE [LARGE SCALE GENOMIC DNA]</scope>
    <source>
        <strain evidence="10 11">LMG 22037</strain>
    </source>
</reference>
<evidence type="ECO:0000256" key="2">
    <source>
        <dbReference type="ARBA" id="ARBA00022448"/>
    </source>
</evidence>
<gene>
    <name evidence="10" type="primary">rbsC_7</name>
    <name evidence="10" type="ORF">LMG22037_04790</name>
</gene>
<evidence type="ECO:0000256" key="5">
    <source>
        <dbReference type="ARBA" id="ARBA00022692"/>
    </source>
</evidence>
<feature type="transmembrane region" description="Helical" evidence="9">
    <location>
        <begin position="320"/>
        <end position="340"/>
    </location>
</feature>
<evidence type="ECO:0000256" key="7">
    <source>
        <dbReference type="ARBA" id="ARBA00023136"/>
    </source>
</evidence>
<feature type="compositionally biased region" description="Low complexity" evidence="8">
    <location>
        <begin position="9"/>
        <end position="21"/>
    </location>
</feature>
<organism evidence="10 11">
    <name type="scientific">Paraburkholderia phenoliruptrix</name>
    <dbReference type="NCBI Taxonomy" id="252970"/>
    <lineage>
        <taxon>Bacteria</taxon>
        <taxon>Pseudomonadati</taxon>
        <taxon>Pseudomonadota</taxon>
        <taxon>Betaproteobacteria</taxon>
        <taxon>Burkholderiales</taxon>
        <taxon>Burkholderiaceae</taxon>
        <taxon>Paraburkholderia</taxon>
    </lineage>
</organism>
<feature type="region of interest" description="Disordered" evidence="8">
    <location>
        <begin position="1"/>
        <end position="21"/>
    </location>
</feature>
<dbReference type="InterPro" id="IPR001851">
    <property type="entry name" value="ABC_transp_permease"/>
</dbReference>
<feature type="transmembrane region" description="Helical" evidence="9">
    <location>
        <begin position="346"/>
        <end position="364"/>
    </location>
</feature>
<keyword evidence="4" id="KW-0997">Cell inner membrane</keyword>
<keyword evidence="5 9" id="KW-0812">Transmembrane</keyword>
<evidence type="ECO:0000256" key="1">
    <source>
        <dbReference type="ARBA" id="ARBA00004651"/>
    </source>
</evidence>
<feature type="transmembrane region" description="Helical" evidence="9">
    <location>
        <begin position="110"/>
        <end position="131"/>
    </location>
</feature>
<comment type="subcellular location">
    <subcellularLocation>
        <location evidence="1">Cell membrane</location>
        <topology evidence="1">Multi-pass membrane protein</topology>
    </subcellularLocation>
</comment>
<dbReference type="Proteomes" id="UP000494249">
    <property type="component" value="Unassembled WGS sequence"/>
</dbReference>